<dbReference type="OrthoDB" id="3785691at2"/>
<dbReference type="PROSITE" id="PS50075">
    <property type="entry name" value="CARRIER"/>
    <property type="match status" value="1"/>
</dbReference>
<name>A0A238VGB3_9PSEU</name>
<dbReference type="InterPro" id="IPR036736">
    <property type="entry name" value="ACP-like_sf"/>
</dbReference>
<dbReference type="EMBL" id="FZNW01000002">
    <property type="protein sequence ID" value="SNR33208.1"/>
    <property type="molecule type" value="Genomic_DNA"/>
</dbReference>
<evidence type="ECO:0000313" key="5">
    <source>
        <dbReference type="Proteomes" id="UP000198348"/>
    </source>
</evidence>
<dbReference type="RefSeq" id="WP_089299833.1">
    <property type="nucleotide sequence ID" value="NZ_FZNW01000002.1"/>
</dbReference>
<proteinExistence type="predicted"/>
<dbReference type="Proteomes" id="UP000198348">
    <property type="component" value="Unassembled WGS sequence"/>
</dbReference>
<evidence type="ECO:0000259" key="3">
    <source>
        <dbReference type="PROSITE" id="PS50075"/>
    </source>
</evidence>
<protein>
    <submittedName>
        <fullName evidence="4">Acyl carrier protein</fullName>
    </submittedName>
</protein>
<organism evidence="4 5">
    <name type="scientific">Haloechinothrix alba</name>
    <dbReference type="NCBI Taxonomy" id="664784"/>
    <lineage>
        <taxon>Bacteria</taxon>
        <taxon>Bacillati</taxon>
        <taxon>Actinomycetota</taxon>
        <taxon>Actinomycetes</taxon>
        <taxon>Pseudonocardiales</taxon>
        <taxon>Pseudonocardiaceae</taxon>
        <taxon>Haloechinothrix</taxon>
    </lineage>
</organism>
<keyword evidence="2" id="KW-0597">Phosphoprotein</keyword>
<dbReference type="InterPro" id="IPR006162">
    <property type="entry name" value="Ppantetheine_attach_site"/>
</dbReference>
<evidence type="ECO:0000256" key="2">
    <source>
        <dbReference type="ARBA" id="ARBA00022553"/>
    </source>
</evidence>
<accession>A0A238VGB3</accession>
<keyword evidence="1" id="KW-0596">Phosphopantetheine</keyword>
<dbReference type="AlphaFoldDB" id="A0A238VGB3"/>
<evidence type="ECO:0000313" key="4">
    <source>
        <dbReference type="EMBL" id="SNR33208.1"/>
    </source>
</evidence>
<keyword evidence="5" id="KW-1185">Reference proteome</keyword>
<reference evidence="4 5" key="1">
    <citation type="submission" date="2017-06" db="EMBL/GenBank/DDBJ databases">
        <authorList>
            <person name="Kim H.J."/>
            <person name="Triplett B.A."/>
        </authorList>
    </citation>
    <scope>NUCLEOTIDE SEQUENCE [LARGE SCALE GENOMIC DNA]</scope>
    <source>
        <strain evidence="4 5">DSM 45207</strain>
    </source>
</reference>
<dbReference type="PROSITE" id="PS00012">
    <property type="entry name" value="PHOSPHOPANTETHEINE"/>
    <property type="match status" value="1"/>
</dbReference>
<dbReference type="InterPro" id="IPR009081">
    <property type="entry name" value="PP-bd_ACP"/>
</dbReference>
<dbReference type="SUPFAM" id="SSF47336">
    <property type="entry name" value="ACP-like"/>
    <property type="match status" value="1"/>
</dbReference>
<dbReference type="Gene3D" id="1.10.1200.10">
    <property type="entry name" value="ACP-like"/>
    <property type="match status" value="1"/>
</dbReference>
<evidence type="ECO:0000256" key="1">
    <source>
        <dbReference type="ARBA" id="ARBA00022450"/>
    </source>
</evidence>
<sequence length="105" mass="11624">MTTSEAIPAETALDDIRAMLLELLDEYGLEDGTEITRDTAFHEDLGLESIDLVALGSRLAERYGEHVNLAAFLAEMELDDVIGLRIGSLVDFVVHSTGRFRNRES</sequence>
<gene>
    <name evidence="4" type="ORF">SAMN06265360_102207</name>
</gene>
<feature type="domain" description="Carrier" evidence="3">
    <location>
        <begin position="10"/>
        <end position="89"/>
    </location>
</feature>
<dbReference type="Pfam" id="PF00550">
    <property type="entry name" value="PP-binding"/>
    <property type="match status" value="1"/>
</dbReference>